<dbReference type="InterPro" id="IPR040632">
    <property type="entry name" value="Sulfotransfer_4"/>
</dbReference>
<protein>
    <recommendedName>
        <fullName evidence="4">Sulfotransferase family protein</fullName>
    </recommendedName>
</protein>
<accession>A0A8E3B7S5</accession>
<feature type="transmembrane region" description="Helical" evidence="1">
    <location>
        <begin position="240"/>
        <end position="261"/>
    </location>
</feature>
<reference evidence="2 3" key="1">
    <citation type="submission" date="2018-05" db="EMBL/GenBank/DDBJ databases">
        <title>Genomic Encyclopedia of Type Strains, Phase IV (KMG-IV): sequencing the most valuable type-strain genomes for metagenomic binning, comparative biology and taxonomic classification.</title>
        <authorList>
            <person name="Goeker M."/>
        </authorList>
    </citation>
    <scope>NUCLEOTIDE SEQUENCE [LARGE SCALE GENOMIC DNA]</scope>
    <source>
        <strain evidence="2 3">DSM 2626</strain>
    </source>
</reference>
<dbReference type="AlphaFoldDB" id="A0A8E3B7S5"/>
<comment type="caution">
    <text evidence="2">The sequence shown here is derived from an EMBL/GenBank/DDBJ whole genome shotgun (WGS) entry which is preliminary data.</text>
</comment>
<evidence type="ECO:0000313" key="3">
    <source>
        <dbReference type="Proteomes" id="UP000245631"/>
    </source>
</evidence>
<keyword evidence="1" id="KW-0812">Transmembrane</keyword>
<dbReference type="Pfam" id="PF17784">
    <property type="entry name" value="Sulfotransfer_4"/>
    <property type="match status" value="1"/>
</dbReference>
<name>A0A8E3B7S5_RHILI</name>
<evidence type="ECO:0008006" key="4">
    <source>
        <dbReference type="Google" id="ProtNLM"/>
    </source>
</evidence>
<keyword evidence="1" id="KW-1133">Transmembrane helix</keyword>
<organism evidence="2 3">
    <name type="scientific">Rhizobium loti</name>
    <name type="common">Mesorhizobium loti</name>
    <dbReference type="NCBI Taxonomy" id="381"/>
    <lineage>
        <taxon>Bacteria</taxon>
        <taxon>Pseudomonadati</taxon>
        <taxon>Pseudomonadota</taxon>
        <taxon>Alphaproteobacteria</taxon>
        <taxon>Hyphomicrobiales</taxon>
        <taxon>Phyllobacteriaceae</taxon>
        <taxon>Mesorhizobium</taxon>
    </lineage>
</organism>
<gene>
    <name evidence="2" type="ORF">C8D77_1011430</name>
</gene>
<dbReference type="PANTHER" id="PTHR36978:SF4">
    <property type="entry name" value="P-LOOP CONTAINING NUCLEOSIDE TRIPHOSPHATE HYDROLASE PROTEIN"/>
    <property type="match status" value="1"/>
</dbReference>
<dbReference type="Gene3D" id="3.40.50.300">
    <property type="entry name" value="P-loop containing nucleotide triphosphate hydrolases"/>
    <property type="match status" value="1"/>
</dbReference>
<dbReference type="InterPro" id="IPR027417">
    <property type="entry name" value="P-loop_NTPase"/>
</dbReference>
<dbReference type="Proteomes" id="UP000245631">
    <property type="component" value="Unassembled WGS sequence"/>
</dbReference>
<sequence>MLTDWGNEENKSGDGEMTLKLIGAGFGRTGTWSTFAALNRLGLPSYHMQEVIMNKANKGHLDFWRKVANSPAGSQHDWNRVFANYTATVDNPGCCVWKELMAAYPDAKVLLTLHPRGAEAWYESTIDTIYFTETVWQFKILEWLTPFGRKFGDMSSKLVWGRTLKGVMDDRAKAVARYNAYIEEVKAAVPPQKLLVYKVTEGWGPLCEFLGVALPNEPFPNLNDRETIKKIIRDIIKGSYIMLGLAIAAIVAVVAALWWWLG</sequence>
<dbReference type="EMBL" id="QGGH01000001">
    <property type="protein sequence ID" value="PWJ94744.1"/>
    <property type="molecule type" value="Genomic_DNA"/>
</dbReference>
<evidence type="ECO:0000256" key="1">
    <source>
        <dbReference type="SAM" id="Phobius"/>
    </source>
</evidence>
<proteinExistence type="predicted"/>
<keyword evidence="1" id="KW-0472">Membrane</keyword>
<evidence type="ECO:0000313" key="2">
    <source>
        <dbReference type="EMBL" id="PWJ94744.1"/>
    </source>
</evidence>
<dbReference type="PANTHER" id="PTHR36978">
    <property type="entry name" value="P-LOOP CONTAINING NUCLEOTIDE TRIPHOSPHATE HYDROLASE"/>
    <property type="match status" value="1"/>
</dbReference>
<dbReference type="SUPFAM" id="SSF52540">
    <property type="entry name" value="P-loop containing nucleoside triphosphate hydrolases"/>
    <property type="match status" value="1"/>
</dbReference>